<dbReference type="GO" id="GO:0006281">
    <property type="term" value="P:DNA repair"/>
    <property type="evidence" value="ECO:0007669"/>
    <property type="project" value="InterPro"/>
</dbReference>
<dbReference type="Proteomes" id="UP000321201">
    <property type="component" value="Unassembled WGS sequence"/>
</dbReference>
<dbReference type="RefSeq" id="WP_147799974.1">
    <property type="nucleotide sequence ID" value="NZ_VPFL01000012.1"/>
</dbReference>
<dbReference type="EMBL" id="VPFL01000012">
    <property type="protein sequence ID" value="TXF11575.1"/>
    <property type="molecule type" value="Genomic_DNA"/>
</dbReference>
<sequence>MLRARISGAYDSARGFRARFDGAKLLTLNELLRLNPMARHRYRSAWHQAAHDAALYIAPRARLHGPLAVSILRRGSRLVDNDGLAAALKFAIDGFRRCGLIEDDAPSVVAEIRLSQERGAPAVEVAFEPIGR</sequence>
<evidence type="ECO:0000313" key="2">
    <source>
        <dbReference type="Proteomes" id="UP000321201"/>
    </source>
</evidence>
<organism evidence="1 2">
    <name type="scientific">Pelomicrobium methylotrophicum</name>
    <dbReference type="NCBI Taxonomy" id="2602750"/>
    <lineage>
        <taxon>Bacteria</taxon>
        <taxon>Pseudomonadati</taxon>
        <taxon>Pseudomonadota</taxon>
        <taxon>Hydrogenophilia</taxon>
        <taxon>Hydrogenophilia incertae sedis</taxon>
        <taxon>Pelomicrobium</taxon>
    </lineage>
</organism>
<keyword evidence="2" id="KW-1185">Reference proteome</keyword>
<proteinExistence type="predicted"/>
<dbReference type="GO" id="GO:0006310">
    <property type="term" value="P:DNA recombination"/>
    <property type="evidence" value="ECO:0007669"/>
    <property type="project" value="InterPro"/>
</dbReference>
<name>A0A5C7EX04_9PROT</name>
<accession>A0A5C7EX04</accession>
<dbReference type="GO" id="GO:0000287">
    <property type="term" value="F:magnesium ion binding"/>
    <property type="evidence" value="ECO:0007669"/>
    <property type="project" value="InterPro"/>
</dbReference>
<dbReference type="AlphaFoldDB" id="A0A5C7EX04"/>
<reference evidence="1 2" key="1">
    <citation type="submission" date="2019-08" db="EMBL/GenBank/DDBJ databases">
        <title>Pelomicrobium methylotrophicum gen. nov., sp. nov. a moderately thermophilic, facultatively anaerobic, lithoautotrophic and methylotrophic bacterium isolated from a terrestrial mud volcano.</title>
        <authorList>
            <person name="Slobodkina G.B."/>
            <person name="Merkel A.Y."/>
            <person name="Slobodkin A.I."/>
        </authorList>
    </citation>
    <scope>NUCLEOTIDE SEQUENCE [LARGE SCALE GENOMIC DNA]</scope>
    <source>
        <strain evidence="1 2">SM250</strain>
    </source>
</reference>
<dbReference type="InterPro" id="IPR036614">
    <property type="entry name" value="RusA-like_sf"/>
</dbReference>
<dbReference type="InParanoid" id="A0A5C7EX04"/>
<protein>
    <submittedName>
        <fullName evidence="1">Uncharacterized protein</fullName>
    </submittedName>
</protein>
<dbReference type="OrthoDB" id="2087700at2"/>
<gene>
    <name evidence="1" type="ORF">FR698_09555</name>
</gene>
<dbReference type="SUPFAM" id="SSF103084">
    <property type="entry name" value="Holliday junction resolvase RusA"/>
    <property type="match status" value="1"/>
</dbReference>
<evidence type="ECO:0000313" key="1">
    <source>
        <dbReference type="EMBL" id="TXF11575.1"/>
    </source>
</evidence>
<comment type="caution">
    <text evidence="1">The sequence shown here is derived from an EMBL/GenBank/DDBJ whole genome shotgun (WGS) entry which is preliminary data.</text>
</comment>